<dbReference type="PROSITE" id="PS50005">
    <property type="entry name" value="TPR"/>
    <property type="match status" value="1"/>
</dbReference>
<dbReference type="InterPro" id="IPR019734">
    <property type="entry name" value="TPR_rpt"/>
</dbReference>
<evidence type="ECO:0000256" key="1">
    <source>
        <dbReference type="PROSITE-ProRule" id="PRU00339"/>
    </source>
</evidence>
<evidence type="ECO:0000313" key="3">
    <source>
        <dbReference type="Proteomes" id="UP000741863"/>
    </source>
</evidence>
<proteinExistence type="predicted"/>
<dbReference type="Proteomes" id="UP000741863">
    <property type="component" value="Unassembled WGS sequence"/>
</dbReference>
<dbReference type="InterPro" id="IPR011990">
    <property type="entry name" value="TPR-like_helical_dom_sf"/>
</dbReference>
<gene>
    <name evidence="2" type="ORF">JOD17_000781</name>
</gene>
<dbReference type="SUPFAM" id="SSF116965">
    <property type="entry name" value="Hypothetical protein MPN330"/>
    <property type="match status" value="1"/>
</dbReference>
<dbReference type="EMBL" id="JAFBEC010000002">
    <property type="protein sequence ID" value="MBM7631689.1"/>
    <property type="molecule type" value="Genomic_DNA"/>
</dbReference>
<comment type="caution">
    <text evidence="2">The sequence shown here is derived from an EMBL/GenBank/DDBJ whole genome shotgun (WGS) entry which is preliminary data.</text>
</comment>
<dbReference type="SUPFAM" id="SSF48452">
    <property type="entry name" value="TPR-like"/>
    <property type="match status" value="1"/>
</dbReference>
<keyword evidence="3" id="KW-1185">Reference proteome</keyword>
<sequence>MSKHDNKVIMFPGMQEHLIKKGLLALETNNYNEAIESFQLLLDVDPAHYDAGYGCLLAYLKAGRTDDVLELGKVLIENRPSSEGKVVSIIISALSENNRWSEAIAWINRSLRSEAISDEERMQMQQILTNAEWMEQQSDVQVEREELPEDLQKRLYSGSEEEKMGAFQQIKQYSVAVSVSALEKVLADDEQNPVLKTMILLYLKDEDWSESVAVSKDDLMLSFVPSELKGFEDYEAEKEAKLIQLLEHTVLNESPQLYETATQLWEYVKFNKYPFALPAFHVHTYAAALHFEAMVYAGMVQKDELKTIAHTYSADVQELQEVVEVLRAHHQTN</sequence>
<feature type="repeat" description="TPR" evidence="1">
    <location>
        <begin position="15"/>
        <end position="48"/>
    </location>
</feature>
<dbReference type="Gene3D" id="1.25.40.10">
    <property type="entry name" value="Tetratricopeptide repeat domain"/>
    <property type="match status" value="1"/>
</dbReference>
<accession>A0ABS2P8G6</accession>
<evidence type="ECO:0000313" key="2">
    <source>
        <dbReference type="EMBL" id="MBM7631689.1"/>
    </source>
</evidence>
<protein>
    <submittedName>
        <fullName evidence="2">Tetratricopeptide (TPR) repeat protein</fullName>
    </submittedName>
</protein>
<name>A0ABS2P8G6_9BACL</name>
<keyword evidence="1" id="KW-0802">TPR repeat</keyword>
<reference evidence="2 3" key="1">
    <citation type="submission" date="2021-01" db="EMBL/GenBank/DDBJ databases">
        <title>Genomic Encyclopedia of Type Strains, Phase IV (KMG-IV): sequencing the most valuable type-strain genomes for metagenomic binning, comparative biology and taxonomic classification.</title>
        <authorList>
            <person name="Goeker M."/>
        </authorList>
    </citation>
    <scope>NUCLEOTIDE SEQUENCE [LARGE SCALE GENOMIC DNA]</scope>
    <source>
        <strain evidence="2 3">DSM 25540</strain>
    </source>
</reference>
<dbReference type="RefSeq" id="WP_204695779.1">
    <property type="nucleotide sequence ID" value="NZ_JAFBEC010000002.1"/>
</dbReference>
<organism evidence="2 3">
    <name type="scientific">Geomicrobium sediminis</name>
    <dbReference type="NCBI Taxonomy" id="1347788"/>
    <lineage>
        <taxon>Bacteria</taxon>
        <taxon>Bacillati</taxon>
        <taxon>Bacillota</taxon>
        <taxon>Bacilli</taxon>
        <taxon>Bacillales</taxon>
        <taxon>Geomicrobium</taxon>
    </lineage>
</organism>